<sequence>MSNNLRSRLAFSFHSITLKSTYISLRKWKRIAPCSVSIRNGKYPAEGSQFPEVNIWRPYLGYLSLELTESVVGLRCDTNVHNHNQ</sequence>
<dbReference type="AlphaFoldDB" id="A0A8X6MHQ8"/>
<reference evidence="1" key="1">
    <citation type="submission" date="2020-08" db="EMBL/GenBank/DDBJ databases">
        <title>Multicomponent nature underlies the extraordinary mechanical properties of spider dragline silk.</title>
        <authorList>
            <person name="Kono N."/>
            <person name="Nakamura H."/>
            <person name="Mori M."/>
            <person name="Yoshida Y."/>
            <person name="Ohtoshi R."/>
            <person name="Malay A.D."/>
            <person name="Moran D.A.P."/>
            <person name="Tomita M."/>
            <person name="Numata K."/>
            <person name="Arakawa K."/>
        </authorList>
    </citation>
    <scope>NUCLEOTIDE SEQUENCE</scope>
</reference>
<protein>
    <submittedName>
        <fullName evidence="1">Uncharacterized protein</fullName>
    </submittedName>
</protein>
<keyword evidence="2" id="KW-1185">Reference proteome</keyword>
<dbReference type="EMBL" id="BMAW01092048">
    <property type="protein sequence ID" value="GFS52862.1"/>
    <property type="molecule type" value="Genomic_DNA"/>
</dbReference>
<name>A0A8X6MHQ8_NEPPI</name>
<evidence type="ECO:0000313" key="1">
    <source>
        <dbReference type="EMBL" id="GFS52862.1"/>
    </source>
</evidence>
<comment type="caution">
    <text evidence="1">The sequence shown here is derived from an EMBL/GenBank/DDBJ whole genome shotgun (WGS) entry which is preliminary data.</text>
</comment>
<gene>
    <name evidence="1" type="ORF">NPIL_12651</name>
</gene>
<evidence type="ECO:0000313" key="2">
    <source>
        <dbReference type="Proteomes" id="UP000887013"/>
    </source>
</evidence>
<dbReference type="Proteomes" id="UP000887013">
    <property type="component" value="Unassembled WGS sequence"/>
</dbReference>
<accession>A0A8X6MHQ8</accession>
<organism evidence="1 2">
    <name type="scientific">Nephila pilipes</name>
    <name type="common">Giant wood spider</name>
    <name type="synonym">Nephila maculata</name>
    <dbReference type="NCBI Taxonomy" id="299642"/>
    <lineage>
        <taxon>Eukaryota</taxon>
        <taxon>Metazoa</taxon>
        <taxon>Ecdysozoa</taxon>
        <taxon>Arthropoda</taxon>
        <taxon>Chelicerata</taxon>
        <taxon>Arachnida</taxon>
        <taxon>Araneae</taxon>
        <taxon>Araneomorphae</taxon>
        <taxon>Entelegynae</taxon>
        <taxon>Araneoidea</taxon>
        <taxon>Nephilidae</taxon>
        <taxon>Nephila</taxon>
    </lineage>
</organism>
<proteinExistence type="predicted"/>